<evidence type="ECO:0000256" key="1">
    <source>
        <dbReference type="SAM" id="MobiDB-lite"/>
    </source>
</evidence>
<dbReference type="VEuPathDB" id="FungiDB:TREMEDRAFT_65090"/>
<accession>A0A4Q1BEE1</accession>
<comment type="caution">
    <text evidence="2">The sequence shown here is derived from an EMBL/GenBank/DDBJ whole genome shotgun (WGS) entry which is preliminary data.</text>
</comment>
<proteinExistence type="predicted"/>
<name>A0A4Q1BEE1_TREME</name>
<keyword evidence="3" id="KW-1185">Reference proteome</keyword>
<dbReference type="Proteomes" id="UP000289152">
    <property type="component" value="Unassembled WGS sequence"/>
</dbReference>
<gene>
    <name evidence="2" type="ORF">M231_06099</name>
</gene>
<sequence>MSESERWTETVLDNIIWDPEKYVVFGDFKDHDEPRVGIVRKATMDQETQENPAGAGPDDEGPRDLTLLMLPLEQNKAAVKNRWRNALRTLDSDATHVYQLISGHFGRSKDRESMGVADLEIEKARLKVLESFAQVTRSLADTRLEQNEVESMTNMASQTHTCEEPFRLEELSQNTEEVVANLRDVDNLRQSLITLSRRIGMLWGMWERSRSIASRVFPEVSTPTIEE</sequence>
<evidence type="ECO:0000313" key="3">
    <source>
        <dbReference type="Proteomes" id="UP000289152"/>
    </source>
</evidence>
<evidence type="ECO:0000313" key="2">
    <source>
        <dbReference type="EMBL" id="RXK36636.1"/>
    </source>
</evidence>
<reference evidence="2 3" key="1">
    <citation type="submission" date="2016-06" db="EMBL/GenBank/DDBJ databases">
        <title>Evolution of pathogenesis and genome organization in the Tremellales.</title>
        <authorList>
            <person name="Cuomo C."/>
            <person name="Litvintseva A."/>
            <person name="Heitman J."/>
            <person name="Chen Y."/>
            <person name="Sun S."/>
            <person name="Springer D."/>
            <person name="Dromer F."/>
            <person name="Young S."/>
            <person name="Zeng Q."/>
            <person name="Chapman S."/>
            <person name="Gujja S."/>
            <person name="Saif S."/>
            <person name="Birren B."/>
        </authorList>
    </citation>
    <scope>NUCLEOTIDE SEQUENCE [LARGE SCALE GENOMIC DNA]</scope>
    <source>
        <strain evidence="2 3">ATCC 28783</strain>
    </source>
</reference>
<feature type="region of interest" description="Disordered" evidence="1">
    <location>
        <begin position="41"/>
        <end position="62"/>
    </location>
</feature>
<dbReference type="EMBL" id="SDIL01000091">
    <property type="protein sequence ID" value="RXK36636.1"/>
    <property type="molecule type" value="Genomic_DNA"/>
</dbReference>
<protein>
    <submittedName>
        <fullName evidence="2">Uncharacterized protein</fullName>
    </submittedName>
</protein>
<organism evidence="2 3">
    <name type="scientific">Tremella mesenterica</name>
    <name type="common">Jelly fungus</name>
    <dbReference type="NCBI Taxonomy" id="5217"/>
    <lineage>
        <taxon>Eukaryota</taxon>
        <taxon>Fungi</taxon>
        <taxon>Dikarya</taxon>
        <taxon>Basidiomycota</taxon>
        <taxon>Agaricomycotina</taxon>
        <taxon>Tremellomycetes</taxon>
        <taxon>Tremellales</taxon>
        <taxon>Tremellaceae</taxon>
        <taxon>Tremella</taxon>
    </lineage>
</organism>
<dbReference type="AlphaFoldDB" id="A0A4Q1BEE1"/>
<dbReference type="InParanoid" id="A0A4Q1BEE1"/>